<gene>
    <name evidence="2" type="ORF">E4663_18175</name>
</gene>
<dbReference type="SUPFAM" id="SSF53187">
    <property type="entry name" value="Zn-dependent exopeptidases"/>
    <property type="match status" value="1"/>
</dbReference>
<keyword evidence="1" id="KW-0812">Transmembrane</keyword>
<dbReference type="EMBL" id="SRJC01000008">
    <property type="protein sequence ID" value="TGB01078.1"/>
    <property type="molecule type" value="Genomic_DNA"/>
</dbReference>
<sequence>MANTDRKYRGPLFTVLKISFVTILCSFLVVSMLTSGEVKKHIYSPTLQSISTILPENVYLLLMQQEIRSLRALSSEDKVKMDWMEIATNVKVGDFRSLLGREIPGLERYHTEIIIAGEGTDISNLPRESPPPSEGQLRDHEIVQEELDKAHEENPHKETEDVEDKVVYIYHSHSWEAFKPLIKSNDSTDASSTNEEVNVIAVGEKLMNELESRGIGVSHNQLDVTKGLKEKDWNYTHSYEYSRELVQEAIAQNDKLTYLIDIHRDSQPGEVTTKTINGTNYARLFFVVGKENKNYEKNLEIATKLHNDLERSYPGLSRGVFVKTKAEGNGVYNQDLTERALLLEFGGVDNNMTELYNSVDAFAEVFESYYRGDAEKVNAD</sequence>
<evidence type="ECO:0000256" key="1">
    <source>
        <dbReference type="SAM" id="Phobius"/>
    </source>
</evidence>
<name>A0A4Z0GV45_9BACI</name>
<dbReference type="InterPro" id="IPR010897">
    <property type="entry name" value="Spore_II_P"/>
</dbReference>
<organism evidence="2 3">
    <name type="scientific">Halobacillus salinus</name>
    <dbReference type="NCBI Taxonomy" id="192814"/>
    <lineage>
        <taxon>Bacteria</taxon>
        <taxon>Bacillati</taxon>
        <taxon>Bacillota</taxon>
        <taxon>Bacilli</taxon>
        <taxon>Bacillales</taxon>
        <taxon>Bacillaceae</taxon>
        <taxon>Halobacillus</taxon>
    </lineage>
</organism>
<keyword evidence="3" id="KW-1185">Reference proteome</keyword>
<dbReference type="AlphaFoldDB" id="A0A4Z0GV45"/>
<dbReference type="Pfam" id="PF07454">
    <property type="entry name" value="SpoIIP"/>
    <property type="match status" value="1"/>
</dbReference>
<protein>
    <submittedName>
        <fullName evidence="2">Stage II sporulation protein P</fullName>
    </submittedName>
</protein>
<reference evidence="2 3" key="1">
    <citation type="journal article" date="2003" name="Int. J. Syst. Evol. Microbiol.">
        <title>Halobacillus salinus sp. nov., isolated from a salt lake on the coast of the East Sea in Korea.</title>
        <authorList>
            <person name="Yoon J.H."/>
            <person name="Kang K.H."/>
            <person name="Park Y.H."/>
        </authorList>
    </citation>
    <scope>NUCLEOTIDE SEQUENCE [LARGE SCALE GENOMIC DNA]</scope>
    <source>
        <strain evidence="2 3">HSL-3</strain>
    </source>
</reference>
<dbReference type="RefSeq" id="WP_135328686.1">
    <property type="nucleotide sequence ID" value="NZ_SRJC01000008.1"/>
</dbReference>
<evidence type="ECO:0000313" key="2">
    <source>
        <dbReference type="EMBL" id="TGB01078.1"/>
    </source>
</evidence>
<comment type="caution">
    <text evidence="2">The sequence shown here is derived from an EMBL/GenBank/DDBJ whole genome shotgun (WGS) entry which is preliminary data.</text>
</comment>
<feature type="transmembrane region" description="Helical" evidence="1">
    <location>
        <begin position="12"/>
        <end position="33"/>
    </location>
</feature>
<keyword evidence="1" id="KW-0472">Membrane</keyword>
<dbReference type="Proteomes" id="UP000297982">
    <property type="component" value="Unassembled WGS sequence"/>
</dbReference>
<dbReference type="NCBIfam" id="TIGR02867">
    <property type="entry name" value="spore_II_P"/>
    <property type="match status" value="1"/>
</dbReference>
<keyword evidence="1" id="KW-1133">Transmembrane helix</keyword>
<accession>A0A4Z0GV45</accession>
<evidence type="ECO:0000313" key="3">
    <source>
        <dbReference type="Proteomes" id="UP000297982"/>
    </source>
</evidence>
<proteinExistence type="predicted"/>